<dbReference type="Ensembl" id="ENSGACT00000053768.1">
    <property type="protein sequence ID" value="ENSGACP00000071174.1"/>
    <property type="gene ID" value="ENSGACG00000005355.2"/>
</dbReference>
<name>A0AAQ4S5F7_GASAC</name>
<reference evidence="11" key="3">
    <citation type="submission" date="2025-09" db="UniProtKB">
        <authorList>
            <consortium name="Ensembl"/>
        </authorList>
    </citation>
    <scope>IDENTIFICATION</scope>
</reference>
<keyword evidence="6" id="KW-0967">Endosome</keyword>
<dbReference type="InterPro" id="IPR050325">
    <property type="entry name" value="Prot/Nucl_acid_deglycase"/>
</dbReference>
<evidence type="ECO:0000256" key="7">
    <source>
        <dbReference type="ARBA" id="ARBA00039189"/>
    </source>
</evidence>
<evidence type="ECO:0000256" key="10">
    <source>
        <dbReference type="ARBA" id="ARBA00045408"/>
    </source>
</evidence>
<dbReference type="PANTHER" id="PTHR48094">
    <property type="entry name" value="PROTEIN/NUCLEIC ACID DEGLYCASE DJ-1-RELATED"/>
    <property type="match status" value="1"/>
</dbReference>
<dbReference type="PANTHER" id="PTHR48094:SF18">
    <property type="entry name" value="GLUTAMINE AMIDOTRANSFERASE-LIKE CLASS 1 DOMAIN-CONTAINING PROTEIN 1"/>
    <property type="match status" value="1"/>
</dbReference>
<dbReference type="SUPFAM" id="SSF52317">
    <property type="entry name" value="Class I glutamine amidotransferase-like"/>
    <property type="match status" value="1"/>
</dbReference>
<comment type="function">
    <text evidence="10">Component of the FERRY complex (Five-subunit Endosomal Rab5 and RNA/ribosome intermediary). The FERRY complex directly interacts with mRNAs and RAB5A, and functions as a RAB5A effector involved in the localization and the distribution of specific mRNAs most likely by mediating their endosomal transport. The complex recruits mRNAs and ribosomes to early endosomes through direct mRNA-interaction.</text>
</comment>
<proteinExistence type="inferred from homology"/>
<dbReference type="GO" id="GO:0005769">
    <property type="term" value="C:early endosome"/>
    <property type="evidence" value="ECO:0007669"/>
    <property type="project" value="UniProtKB-SubCell"/>
</dbReference>
<evidence type="ECO:0000313" key="12">
    <source>
        <dbReference type="Proteomes" id="UP000007635"/>
    </source>
</evidence>
<dbReference type="Proteomes" id="UP000007635">
    <property type="component" value="Chromosome XIX"/>
</dbReference>
<dbReference type="InterPro" id="IPR029062">
    <property type="entry name" value="Class_I_gatase-like"/>
</dbReference>
<dbReference type="Gene3D" id="3.40.50.880">
    <property type="match status" value="1"/>
</dbReference>
<evidence type="ECO:0000256" key="5">
    <source>
        <dbReference type="ARBA" id="ARBA00022729"/>
    </source>
</evidence>
<keyword evidence="5" id="KW-0732">Signal</keyword>
<evidence type="ECO:0000313" key="11">
    <source>
        <dbReference type="Ensembl" id="ENSGACP00000071174.1"/>
    </source>
</evidence>
<evidence type="ECO:0000256" key="4">
    <source>
        <dbReference type="ARBA" id="ARBA00022525"/>
    </source>
</evidence>
<dbReference type="GO" id="GO:0005576">
    <property type="term" value="C:extracellular region"/>
    <property type="evidence" value="ECO:0007669"/>
    <property type="project" value="UniProtKB-SubCell"/>
</dbReference>
<evidence type="ECO:0000256" key="1">
    <source>
        <dbReference type="ARBA" id="ARBA00004412"/>
    </source>
</evidence>
<reference evidence="11" key="2">
    <citation type="submission" date="2025-08" db="UniProtKB">
        <authorList>
            <consortium name="Ensembl"/>
        </authorList>
    </citation>
    <scope>IDENTIFICATION</scope>
</reference>
<sequence length="240" mass="25556">MSAKPTCLIVASASPQGVSAASFHQSFSLVASVFNLQTATPGGKPMDFVGVDESTARWVQDFNLKPYATPAKLESVDGEDIYSAAIWQFRPALLAGLAVTLVSAGARYQVLLLPDCPGALNDLAHSGSLHRILTHFIAHQKPVCAVGQGVSALCCATEGQRWIFDGYSLTGPSVFELVRRPDFANLPLVVEDFVKDSGGSYTASQEDAVHVVIDRHLITGQNMQSTLLAVNNLILLSSAK</sequence>
<evidence type="ECO:0000256" key="8">
    <source>
        <dbReference type="ARBA" id="ARBA00042130"/>
    </source>
</evidence>
<comment type="subcellular location">
    <subcellularLocation>
        <location evidence="1">Early endosome</location>
    </subcellularLocation>
    <subcellularLocation>
        <location evidence="2">Secreted</location>
    </subcellularLocation>
</comment>
<evidence type="ECO:0000256" key="3">
    <source>
        <dbReference type="ARBA" id="ARBA00008542"/>
    </source>
</evidence>
<dbReference type="AlphaFoldDB" id="A0AAQ4S5F7"/>
<protein>
    <recommendedName>
        <fullName evidence="7">Glutamine amidotransferase-like class 1 domain-containing protein 1</fullName>
    </recommendedName>
    <alternativeName>
        <fullName evidence="9">Ferry endosomal RAB5 effector complex subunit 5</fullName>
    </alternativeName>
    <alternativeName>
        <fullName evidence="8">Parkinson disease 7 domain-containing protein 1</fullName>
    </alternativeName>
</protein>
<evidence type="ECO:0000256" key="2">
    <source>
        <dbReference type="ARBA" id="ARBA00004613"/>
    </source>
</evidence>
<accession>A0AAQ4S5F7</accession>
<evidence type="ECO:0000256" key="6">
    <source>
        <dbReference type="ARBA" id="ARBA00022753"/>
    </source>
</evidence>
<dbReference type="GeneTree" id="ENSGT00940000165047"/>
<keyword evidence="12" id="KW-1185">Reference proteome</keyword>
<keyword evidence="4" id="KW-0964">Secreted</keyword>
<dbReference type="CDD" id="cd03141">
    <property type="entry name" value="GATase1_Hsp31_like"/>
    <property type="match status" value="1"/>
</dbReference>
<evidence type="ECO:0000256" key="9">
    <source>
        <dbReference type="ARBA" id="ARBA00044823"/>
    </source>
</evidence>
<dbReference type="GO" id="GO:0019243">
    <property type="term" value="P:methylglyoxal catabolic process to D-lactate via S-lactoyl-glutathione"/>
    <property type="evidence" value="ECO:0007669"/>
    <property type="project" value="TreeGrafter"/>
</dbReference>
<organism evidence="11 12">
    <name type="scientific">Gasterosteus aculeatus aculeatus</name>
    <name type="common">three-spined stickleback</name>
    <dbReference type="NCBI Taxonomy" id="481459"/>
    <lineage>
        <taxon>Eukaryota</taxon>
        <taxon>Metazoa</taxon>
        <taxon>Chordata</taxon>
        <taxon>Craniata</taxon>
        <taxon>Vertebrata</taxon>
        <taxon>Euteleostomi</taxon>
        <taxon>Actinopterygii</taxon>
        <taxon>Neopterygii</taxon>
        <taxon>Teleostei</taxon>
        <taxon>Neoteleostei</taxon>
        <taxon>Acanthomorphata</taxon>
        <taxon>Eupercaria</taxon>
        <taxon>Perciformes</taxon>
        <taxon>Cottioidei</taxon>
        <taxon>Gasterosteales</taxon>
        <taxon>Gasterosteidae</taxon>
        <taxon>Gasterosteus</taxon>
    </lineage>
</organism>
<comment type="similarity">
    <text evidence="3">Belongs to the peptidase C56 family.</text>
</comment>
<dbReference type="GO" id="GO:0019172">
    <property type="term" value="F:glyoxalase III activity"/>
    <property type="evidence" value="ECO:0007669"/>
    <property type="project" value="TreeGrafter"/>
</dbReference>
<reference evidence="11 12" key="1">
    <citation type="journal article" date="2021" name="G3 (Bethesda)">
        <title>Improved contiguity of the threespine stickleback genome using long-read sequencing.</title>
        <authorList>
            <person name="Nath S."/>
            <person name="Shaw D.E."/>
            <person name="White M.A."/>
        </authorList>
    </citation>
    <scope>NUCLEOTIDE SEQUENCE [LARGE SCALE GENOMIC DNA]</scope>
    <source>
        <strain evidence="11 12">Lake Benthic</strain>
    </source>
</reference>